<keyword evidence="1" id="KW-0812">Transmembrane</keyword>
<feature type="transmembrane region" description="Helical" evidence="1">
    <location>
        <begin position="162"/>
        <end position="184"/>
    </location>
</feature>
<gene>
    <name evidence="2" type="ORF">MBBTH_06000</name>
</gene>
<keyword evidence="1" id="KW-1133">Transmembrane helix</keyword>
<feature type="transmembrane region" description="Helical" evidence="1">
    <location>
        <begin position="234"/>
        <end position="251"/>
    </location>
</feature>
<feature type="transmembrane region" description="Helical" evidence="1">
    <location>
        <begin position="21"/>
        <end position="45"/>
    </location>
</feature>
<comment type="caution">
    <text evidence="2">The sequence shown here is derived from an EMBL/GenBank/DDBJ whole genome shotgun (WGS) entry which is preliminary data.</text>
</comment>
<feature type="transmembrane region" description="Helical" evidence="1">
    <location>
        <begin position="196"/>
        <end position="213"/>
    </location>
</feature>
<dbReference type="EMBL" id="MZGS01000016">
    <property type="protein sequence ID" value="PWB88013.1"/>
    <property type="molecule type" value="Genomic_DNA"/>
</dbReference>
<feature type="transmembrane region" description="Helical" evidence="1">
    <location>
        <begin position="51"/>
        <end position="70"/>
    </location>
</feature>
<feature type="transmembrane region" description="Helical" evidence="1">
    <location>
        <begin position="122"/>
        <end position="142"/>
    </location>
</feature>
<name>A0A315XPT6_9EURY</name>
<dbReference type="RefSeq" id="WP_116591567.1">
    <property type="nucleotide sequence ID" value="NZ_MZGS01000016.1"/>
</dbReference>
<evidence type="ECO:0000313" key="3">
    <source>
        <dbReference type="Proteomes" id="UP000251717"/>
    </source>
</evidence>
<dbReference type="AlphaFoldDB" id="A0A315XPT6"/>
<dbReference type="Proteomes" id="UP000251717">
    <property type="component" value="Unassembled WGS sequence"/>
</dbReference>
<evidence type="ECO:0000313" key="2">
    <source>
        <dbReference type="EMBL" id="PWB88013.1"/>
    </source>
</evidence>
<accession>A0A315XPT6</accession>
<keyword evidence="1" id="KW-0472">Membrane</keyword>
<reference evidence="2 3" key="1">
    <citation type="submission" date="2017-03" db="EMBL/GenBank/DDBJ databases">
        <title>Genome sequence of Methanobrevibacter thaueri.</title>
        <authorList>
            <person name="Poehlein A."/>
            <person name="Seedorf H."/>
            <person name="Daniel R."/>
        </authorList>
    </citation>
    <scope>NUCLEOTIDE SEQUENCE [LARGE SCALE GENOMIC DNA]</scope>
    <source>
        <strain evidence="2 3">DSM 11995</strain>
    </source>
</reference>
<dbReference type="OrthoDB" id="68380at2157"/>
<evidence type="ECO:0000256" key="1">
    <source>
        <dbReference type="SAM" id="Phobius"/>
    </source>
</evidence>
<protein>
    <submittedName>
        <fullName evidence="2">Uncharacterized protein</fullName>
    </submittedName>
</protein>
<sequence length="252" mass="28890">MFTNLNIIRSKGWINLNKDELKVYSIYLFFYTEVLGLFLCLLLYFFLHIDFVLSLLGITIFGVMFSILIYERDFLDEKYDLISGRFPGMSYASVVVMLFPLTFAVSWFIALLAFTFEGLESAIAFGLAMYFPFVFMFLRLNVFRDDNCRLVSGEQVIGYHPVFFLLLGFMLGRGPLGISLLWIIKDVLGYSNSFNHDIIALVVSLLCGGLILSPDIMNKMLPFEIKTFDGLLKYCLFAVILISVVLFIINFI</sequence>
<organism evidence="2 3">
    <name type="scientific">Methanobrevibacter thaueri</name>
    <dbReference type="NCBI Taxonomy" id="190975"/>
    <lineage>
        <taxon>Archaea</taxon>
        <taxon>Methanobacteriati</taxon>
        <taxon>Methanobacteriota</taxon>
        <taxon>Methanomada group</taxon>
        <taxon>Methanobacteria</taxon>
        <taxon>Methanobacteriales</taxon>
        <taxon>Methanobacteriaceae</taxon>
        <taxon>Methanobrevibacter</taxon>
    </lineage>
</organism>
<feature type="transmembrane region" description="Helical" evidence="1">
    <location>
        <begin position="91"/>
        <end position="116"/>
    </location>
</feature>
<keyword evidence="3" id="KW-1185">Reference proteome</keyword>
<proteinExistence type="predicted"/>